<comment type="caution">
    <text evidence="2">The sequence shown here is derived from an EMBL/GenBank/DDBJ whole genome shotgun (WGS) entry which is preliminary data.</text>
</comment>
<dbReference type="RefSeq" id="WP_191712778.1">
    <property type="nucleotide sequence ID" value="NZ_JACSPX010000001.1"/>
</dbReference>
<reference evidence="2 3" key="1">
    <citation type="submission" date="2020-08" db="EMBL/GenBank/DDBJ databases">
        <title>A Genomic Blueprint of the Chicken Gut Microbiome.</title>
        <authorList>
            <person name="Gilroy R."/>
            <person name="Ravi A."/>
            <person name="Getino M."/>
            <person name="Pursley I."/>
            <person name="Horton D.L."/>
            <person name="Alikhan N.-F."/>
            <person name="Baker D."/>
            <person name="Gharbi K."/>
            <person name="Hall N."/>
            <person name="Watson M."/>
            <person name="Adriaenssens E.M."/>
            <person name="Foster-Nyarko E."/>
            <person name="Jarju S."/>
            <person name="Secka A."/>
            <person name="Antonio M."/>
            <person name="Oren A."/>
            <person name="Chaudhuri R."/>
            <person name="La Ragione R.M."/>
            <person name="Hildebrand F."/>
            <person name="Pallen M.J."/>
        </authorList>
    </citation>
    <scope>NUCLEOTIDE SEQUENCE [LARGE SCALE GENOMIC DNA]</scope>
    <source>
        <strain evidence="2 3">Re1</strain>
    </source>
</reference>
<accession>A0ABR8W5P5</accession>
<dbReference type="EMBL" id="JACSPX010000001">
    <property type="protein sequence ID" value="MBD8012339.1"/>
    <property type="molecule type" value="Genomic_DNA"/>
</dbReference>
<evidence type="ECO:0008006" key="4">
    <source>
        <dbReference type="Google" id="ProtNLM"/>
    </source>
</evidence>
<keyword evidence="3" id="KW-1185">Reference proteome</keyword>
<dbReference type="Proteomes" id="UP000611521">
    <property type="component" value="Unassembled WGS sequence"/>
</dbReference>
<organism evidence="2 3">
    <name type="scientific">Microbacterium commune</name>
    <dbReference type="NCBI Taxonomy" id="2762219"/>
    <lineage>
        <taxon>Bacteria</taxon>
        <taxon>Bacillati</taxon>
        <taxon>Actinomycetota</taxon>
        <taxon>Actinomycetes</taxon>
        <taxon>Micrococcales</taxon>
        <taxon>Microbacteriaceae</taxon>
        <taxon>Microbacterium</taxon>
    </lineage>
</organism>
<evidence type="ECO:0000313" key="3">
    <source>
        <dbReference type="Proteomes" id="UP000611521"/>
    </source>
</evidence>
<evidence type="ECO:0000256" key="1">
    <source>
        <dbReference type="SAM" id="MobiDB-lite"/>
    </source>
</evidence>
<sequence length="331" mass="37121">MTITLDHRAINQSPLALLTASEARMLGIGLGVRQYARVRAGIYVARAAYEKLPGWQRYAVRVHAFVRKHPDAVLCLESAAVLLGLPYFNEPKDIHVYDADRSASRRFGNVAVHTGADPRAVGDVRGVLTTSPVDTAIDLMRVLPLAQGLAVADAAISPKQQGFTSVRGMRDLGLSQRNRRGRGRMNWVLDHADDRAESPAESVSRAVIGWCGFEHPELQREFHYEGEDDRVDFLFPSVGAIGEADGWGKYDFDDPRKAEQHLRNEKRREDRLRRHGHAFARWDLSDVWKITPLVTALRAAGVPLKHPRKTAKLASLKSRPREKPYRARETT</sequence>
<protein>
    <recommendedName>
        <fullName evidence="4">Transcriptional regulator, AbiEi antitoxin, Type IV TA system</fullName>
    </recommendedName>
</protein>
<feature type="compositionally biased region" description="Basic and acidic residues" evidence="1">
    <location>
        <begin position="319"/>
        <end position="331"/>
    </location>
</feature>
<evidence type="ECO:0000313" key="2">
    <source>
        <dbReference type="EMBL" id="MBD8012339.1"/>
    </source>
</evidence>
<feature type="region of interest" description="Disordered" evidence="1">
    <location>
        <begin position="310"/>
        <end position="331"/>
    </location>
</feature>
<proteinExistence type="predicted"/>
<name>A0ABR8W5P5_9MICO</name>
<gene>
    <name evidence="2" type="ORF">H9633_08490</name>
</gene>